<evidence type="ECO:0000256" key="3">
    <source>
        <dbReference type="ARBA" id="ARBA00038054"/>
    </source>
</evidence>
<dbReference type="SMART" id="SM00903">
    <property type="entry name" value="Flavin_Reduct"/>
    <property type="match status" value="1"/>
</dbReference>
<dbReference type="PANTHER" id="PTHR43567">
    <property type="entry name" value="FLAVOREDOXIN-RELATED-RELATED"/>
    <property type="match status" value="1"/>
</dbReference>
<evidence type="ECO:0000256" key="2">
    <source>
        <dbReference type="ARBA" id="ARBA00022630"/>
    </source>
</evidence>
<dbReference type="InterPro" id="IPR002563">
    <property type="entry name" value="Flavin_Rdtase-like_dom"/>
</dbReference>
<organism evidence="6 7">
    <name type="scientific">Candidatus Merdicola faecigallinarum</name>
    <dbReference type="NCBI Taxonomy" id="2840862"/>
    <lineage>
        <taxon>Bacteria</taxon>
        <taxon>Bacillati</taxon>
        <taxon>Bacillota</taxon>
        <taxon>Clostridia</taxon>
        <taxon>Candidatus Merdicola</taxon>
    </lineage>
</organism>
<evidence type="ECO:0000313" key="6">
    <source>
        <dbReference type="EMBL" id="HIU52399.1"/>
    </source>
</evidence>
<dbReference type="PROSITE" id="PS51257">
    <property type="entry name" value="PROKAR_LIPOPROTEIN"/>
    <property type="match status" value="1"/>
</dbReference>
<gene>
    <name evidence="6" type="ORF">IAB70_07330</name>
</gene>
<comment type="caution">
    <text evidence="6">The sequence shown here is derived from an EMBL/GenBank/DDBJ whole genome shotgun (WGS) entry which is preliminary data.</text>
</comment>
<accession>A0A9D1S9M8</accession>
<dbReference type="Pfam" id="PF01613">
    <property type="entry name" value="Flavin_Reduct"/>
    <property type="match status" value="1"/>
</dbReference>
<evidence type="ECO:0000313" key="7">
    <source>
        <dbReference type="Proteomes" id="UP000824093"/>
    </source>
</evidence>
<dbReference type="GO" id="GO:0016646">
    <property type="term" value="F:oxidoreductase activity, acting on the CH-NH group of donors, NAD or NADP as acceptor"/>
    <property type="evidence" value="ECO:0007669"/>
    <property type="project" value="UniProtKB-ARBA"/>
</dbReference>
<name>A0A9D1S9M8_9FIRM</name>
<dbReference type="Proteomes" id="UP000824093">
    <property type="component" value="Unassembled WGS sequence"/>
</dbReference>
<protein>
    <submittedName>
        <fullName evidence="6">Flavin reductase family protein</fullName>
    </submittedName>
</protein>
<reference evidence="6" key="1">
    <citation type="submission" date="2020-10" db="EMBL/GenBank/DDBJ databases">
        <authorList>
            <person name="Gilroy R."/>
        </authorList>
    </citation>
    <scope>NUCLEOTIDE SEQUENCE</scope>
    <source>
        <strain evidence="6">CHK195-15760</strain>
    </source>
</reference>
<evidence type="ECO:0000256" key="1">
    <source>
        <dbReference type="ARBA" id="ARBA00001917"/>
    </source>
</evidence>
<sequence>MGKVMWKPGTFLYPIPAVMVSCGDMEKSNIITVAWTGIINTNPPMVYVSVRPTRYSYELIKASGEFVINLTNERLAYATDWCGVKTGAKVDKFKEMKLSKEKAEFVSCPMIQQSPISIECRVKEEKYLGSHTMFIAEVLAIHVKEEYIGETGAFDISKCNLIAYANGGYYTLDKKIGKFGYSVAKKKKNNSKDRILKVKEEENKRKKKERNIKKKKANKKKKEK</sequence>
<evidence type="ECO:0000256" key="4">
    <source>
        <dbReference type="SAM" id="MobiDB-lite"/>
    </source>
</evidence>
<dbReference type="AlphaFoldDB" id="A0A9D1S9M8"/>
<dbReference type="InterPro" id="IPR052174">
    <property type="entry name" value="Flavoredoxin"/>
</dbReference>
<dbReference type="EMBL" id="DVNH01000058">
    <property type="protein sequence ID" value="HIU52399.1"/>
    <property type="molecule type" value="Genomic_DNA"/>
</dbReference>
<proteinExistence type="inferred from homology"/>
<keyword evidence="2" id="KW-0285">Flavoprotein</keyword>
<comment type="similarity">
    <text evidence="3">Belongs to the flavoredoxin family.</text>
</comment>
<feature type="domain" description="Flavin reductase like" evidence="5">
    <location>
        <begin position="12"/>
        <end position="156"/>
    </location>
</feature>
<dbReference type="InterPro" id="IPR012349">
    <property type="entry name" value="Split_barrel_FMN-bd"/>
</dbReference>
<feature type="region of interest" description="Disordered" evidence="4">
    <location>
        <begin position="194"/>
        <end position="224"/>
    </location>
</feature>
<dbReference type="PANTHER" id="PTHR43567:SF1">
    <property type="entry name" value="FLAVOREDOXIN"/>
    <property type="match status" value="1"/>
</dbReference>
<reference evidence="6" key="2">
    <citation type="journal article" date="2021" name="PeerJ">
        <title>Extensive microbial diversity within the chicken gut microbiome revealed by metagenomics and culture.</title>
        <authorList>
            <person name="Gilroy R."/>
            <person name="Ravi A."/>
            <person name="Getino M."/>
            <person name="Pursley I."/>
            <person name="Horton D.L."/>
            <person name="Alikhan N.F."/>
            <person name="Baker D."/>
            <person name="Gharbi K."/>
            <person name="Hall N."/>
            <person name="Watson M."/>
            <person name="Adriaenssens E.M."/>
            <person name="Foster-Nyarko E."/>
            <person name="Jarju S."/>
            <person name="Secka A."/>
            <person name="Antonio M."/>
            <person name="Oren A."/>
            <person name="Chaudhuri R.R."/>
            <person name="La Ragione R."/>
            <person name="Hildebrand F."/>
            <person name="Pallen M.J."/>
        </authorList>
    </citation>
    <scope>NUCLEOTIDE SEQUENCE</scope>
    <source>
        <strain evidence="6">CHK195-15760</strain>
    </source>
</reference>
<comment type="cofactor">
    <cofactor evidence="1">
        <name>FMN</name>
        <dbReference type="ChEBI" id="CHEBI:58210"/>
    </cofactor>
</comment>
<feature type="compositionally biased region" description="Basic and acidic residues" evidence="4">
    <location>
        <begin position="194"/>
        <end position="204"/>
    </location>
</feature>
<dbReference type="GO" id="GO:0010181">
    <property type="term" value="F:FMN binding"/>
    <property type="evidence" value="ECO:0007669"/>
    <property type="project" value="InterPro"/>
</dbReference>
<feature type="compositionally biased region" description="Basic residues" evidence="4">
    <location>
        <begin position="205"/>
        <end position="224"/>
    </location>
</feature>
<evidence type="ECO:0000259" key="5">
    <source>
        <dbReference type="SMART" id="SM00903"/>
    </source>
</evidence>
<dbReference type="SUPFAM" id="SSF50475">
    <property type="entry name" value="FMN-binding split barrel"/>
    <property type="match status" value="1"/>
</dbReference>
<dbReference type="Gene3D" id="2.30.110.10">
    <property type="entry name" value="Electron Transport, Fmn-binding Protein, Chain A"/>
    <property type="match status" value="1"/>
</dbReference>